<dbReference type="SUPFAM" id="SSF53383">
    <property type="entry name" value="PLP-dependent transferases"/>
    <property type="match status" value="1"/>
</dbReference>
<evidence type="ECO:0000313" key="12">
    <source>
        <dbReference type="EMBL" id="MEA5389696.1"/>
    </source>
</evidence>
<evidence type="ECO:0000256" key="10">
    <source>
        <dbReference type="RuleBase" id="RU004504"/>
    </source>
</evidence>
<evidence type="ECO:0000256" key="8">
    <source>
        <dbReference type="ARBA" id="ARBA00023014"/>
    </source>
</evidence>
<keyword evidence="5" id="KW-0479">Metal-binding</keyword>
<accession>A0ABU5RPF5</accession>
<reference evidence="12 13" key="1">
    <citation type="submission" date="2023-12" db="EMBL/GenBank/DDBJ databases">
        <title>Baltic Sea Cyanobacteria.</title>
        <authorList>
            <person name="Delbaje E."/>
            <person name="Fewer D.P."/>
            <person name="Shishido T.K."/>
        </authorList>
    </citation>
    <scope>NUCLEOTIDE SEQUENCE [LARGE SCALE GENOMIC DNA]</scope>
    <source>
        <strain evidence="12 13">UHCC 0139</strain>
    </source>
</reference>
<feature type="domain" description="Aminotransferase class V" evidence="11">
    <location>
        <begin position="3"/>
        <end position="363"/>
    </location>
</feature>
<dbReference type="PROSITE" id="PS00595">
    <property type="entry name" value="AA_TRANSFER_CLASS_5"/>
    <property type="match status" value="1"/>
</dbReference>
<dbReference type="PANTHER" id="PTHR11601:SF34">
    <property type="entry name" value="CYSTEINE DESULFURASE"/>
    <property type="match status" value="1"/>
</dbReference>
<dbReference type="InterPro" id="IPR015422">
    <property type="entry name" value="PyrdxlP-dep_Trfase_small"/>
</dbReference>
<keyword evidence="4" id="KW-0808">Transferase</keyword>
<evidence type="ECO:0000313" key="13">
    <source>
        <dbReference type="Proteomes" id="UP001304461"/>
    </source>
</evidence>
<dbReference type="Gene3D" id="3.40.640.10">
    <property type="entry name" value="Type I PLP-dependent aspartate aminotransferase-like (Major domain)"/>
    <property type="match status" value="1"/>
</dbReference>
<evidence type="ECO:0000256" key="2">
    <source>
        <dbReference type="ARBA" id="ARBA00006490"/>
    </source>
</evidence>
<evidence type="ECO:0000256" key="9">
    <source>
        <dbReference type="ARBA" id="ARBA00050776"/>
    </source>
</evidence>
<comment type="similarity">
    <text evidence="2">Belongs to the class-V pyridoxal-phosphate-dependent aminotransferase family. NifS/IscS subfamily.</text>
</comment>
<evidence type="ECO:0000256" key="6">
    <source>
        <dbReference type="ARBA" id="ARBA00022898"/>
    </source>
</evidence>
<comment type="catalytic activity">
    <reaction evidence="9">
        <text>(sulfur carrier)-H + L-cysteine = (sulfur carrier)-SH + L-alanine</text>
        <dbReference type="Rhea" id="RHEA:43892"/>
        <dbReference type="Rhea" id="RHEA-COMP:14737"/>
        <dbReference type="Rhea" id="RHEA-COMP:14739"/>
        <dbReference type="ChEBI" id="CHEBI:29917"/>
        <dbReference type="ChEBI" id="CHEBI:35235"/>
        <dbReference type="ChEBI" id="CHEBI:57972"/>
        <dbReference type="ChEBI" id="CHEBI:64428"/>
        <dbReference type="EC" id="2.8.1.7"/>
    </reaction>
</comment>
<comment type="cofactor">
    <cofactor evidence="1 10">
        <name>pyridoxal 5'-phosphate</name>
        <dbReference type="ChEBI" id="CHEBI:597326"/>
    </cofactor>
</comment>
<sequence>MLTYLDHHASTPCDPAVVAAMAPWWTENAANPSSRLHRPSLEAGAAVDIARIRVAGALGAADDAVIFTSGATEANNLALRGVAEAALERGDPRRRLVTLATEHRAVLEPLAWLERHGFPLTVLPVEANGLVDPDRLAASLGPDTLLLSVMAANNEIGVLQPLAAIGALCRQRGVLFHCDAAQAVGHVPLPMADLGIDLLSLSGHKLYGPKGVGALLRRPGVPLAPQQLGGGQEGGLRGGTLPVPLIVGLGAAVAGAVADREERAARLGTLRDRLWEELTALGGVRRNGHPLQCLPHSLNISVEGVDGTRLHRQLRRVLAVSSGSACSQGSPSHVLAALGLDRRAAGAAIRFGLGRDTTAADIDVAVAAVGEAVATLRMPV</sequence>
<organism evidence="12 13">
    <name type="scientific">Cyanobium gracile UHCC 0139</name>
    <dbReference type="NCBI Taxonomy" id="3110308"/>
    <lineage>
        <taxon>Bacteria</taxon>
        <taxon>Bacillati</taxon>
        <taxon>Cyanobacteriota</taxon>
        <taxon>Cyanophyceae</taxon>
        <taxon>Synechococcales</taxon>
        <taxon>Prochlorococcaceae</taxon>
        <taxon>Cyanobium</taxon>
    </lineage>
</organism>
<keyword evidence="7" id="KW-0408">Iron</keyword>
<dbReference type="RefSeq" id="WP_323303840.1">
    <property type="nucleotide sequence ID" value="NZ_JAYGHX010000001.1"/>
</dbReference>
<dbReference type="PIRSF" id="PIRSF005572">
    <property type="entry name" value="NifS"/>
    <property type="match status" value="1"/>
</dbReference>
<dbReference type="InterPro" id="IPR020578">
    <property type="entry name" value="Aminotrans_V_PyrdxlP_BS"/>
</dbReference>
<dbReference type="Proteomes" id="UP001304461">
    <property type="component" value="Unassembled WGS sequence"/>
</dbReference>
<keyword evidence="8" id="KW-0411">Iron-sulfur</keyword>
<evidence type="ECO:0000256" key="5">
    <source>
        <dbReference type="ARBA" id="ARBA00022723"/>
    </source>
</evidence>
<dbReference type="EC" id="2.8.1.7" evidence="3"/>
<evidence type="ECO:0000256" key="7">
    <source>
        <dbReference type="ARBA" id="ARBA00023004"/>
    </source>
</evidence>
<evidence type="ECO:0000256" key="3">
    <source>
        <dbReference type="ARBA" id="ARBA00012239"/>
    </source>
</evidence>
<dbReference type="InterPro" id="IPR015421">
    <property type="entry name" value="PyrdxlP-dep_Trfase_major"/>
</dbReference>
<name>A0ABU5RPF5_9CYAN</name>
<comment type="caution">
    <text evidence="12">The sequence shown here is derived from an EMBL/GenBank/DDBJ whole genome shotgun (WGS) entry which is preliminary data.</text>
</comment>
<dbReference type="Pfam" id="PF00266">
    <property type="entry name" value="Aminotran_5"/>
    <property type="match status" value="1"/>
</dbReference>
<protein>
    <recommendedName>
        <fullName evidence="3">cysteine desulfurase</fullName>
        <ecNumber evidence="3">2.8.1.7</ecNumber>
    </recommendedName>
</protein>
<evidence type="ECO:0000259" key="11">
    <source>
        <dbReference type="Pfam" id="PF00266"/>
    </source>
</evidence>
<evidence type="ECO:0000256" key="1">
    <source>
        <dbReference type="ARBA" id="ARBA00001933"/>
    </source>
</evidence>
<dbReference type="InterPro" id="IPR016454">
    <property type="entry name" value="Cysteine_dSase"/>
</dbReference>
<dbReference type="PANTHER" id="PTHR11601">
    <property type="entry name" value="CYSTEINE DESULFURYLASE FAMILY MEMBER"/>
    <property type="match status" value="1"/>
</dbReference>
<dbReference type="Gene3D" id="3.90.1150.10">
    <property type="entry name" value="Aspartate Aminotransferase, domain 1"/>
    <property type="match status" value="1"/>
</dbReference>
<keyword evidence="6" id="KW-0663">Pyridoxal phosphate</keyword>
<keyword evidence="13" id="KW-1185">Reference proteome</keyword>
<proteinExistence type="inferred from homology"/>
<dbReference type="InterPro" id="IPR000192">
    <property type="entry name" value="Aminotrans_V_dom"/>
</dbReference>
<dbReference type="InterPro" id="IPR015424">
    <property type="entry name" value="PyrdxlP-dep_Trfase"/>
</dbReference>
<evidence type="ECO:0000256" key="4">
    <source>
        <dbReference type="ARBA" id="ARBA00022679"/>
    </source>
</evidence>
<dbReference type="EMBL" id="JAYGHX010000001">
    <property type="protein sequence ID" value="MEA5389696.1"/>
    <property type="molecule type" value="Genomic_DNA"/>
</dbReference>
<gene>
    <name evidence="12" type="ORF">VB738_00350</name>
</gene>